<dbReference type="AlphaFoldDB" id="A0A927N0V8"/>
<proteinExistence type="predicted"/>
<accession>A0A927N0V8</accession>
<evidence type="ECO:0000313" key="6">
    <source>
        <dbReference type="EMBL" id="MBE1610226.1"/>
    </source>
</evidence>
<dbReference type="Proteomes" id="UP000638648">
    <property type="component" value="Unassembled WGS sequence"/>
</dbReference>
<dbReference type="SUPFAM" id="SSF46689">
    <property type="entry name" value="Homeodomain-like"/>
    <property type="match status" value="1"/>
</dbReference>
<gene>
    <name evidence="6" type="ORF">HEB94_007074</name>
</gene>
<dbReference type="EMBL" id="JADBEM010000001">
    <property type="protein sequence ID" value="MBE1610226.1"/>
    <property type="molecule type" value="Genomic_DNA"/>
</dbReference>
<feature type="DNA-binding region" description="H-T-H motif" evidence="4">
    <location>
        <begin position="28"/>
        <end position="47"/>
    </location>
</feature>
<sequence>MARTGITPERLTQTAAELADEIGFDNLTVSAVARRLGVKDPSLYAHIRNVRQLRTLVSLLALEELADAAAAALAGRAGKDALVAFANTYRDYARKHPGRYAAAQSELDKDTALNSAAPRHSQLTRAILHGYDLPEPDQTDAVRFLHATFHGYVSLEMVGGFGHTAREADASWAWVLETLDFALRNRPMTGDRR</sequence>
<evidence type="ECO:0000256" key="3">
    <source>
        <dbReference type="ARBA" id="ARBA00023163"/>
    </source>
</evidence>
<comment type="caution">
    <text evidence="6">The sequence shown here is derived from an EMBL/GenBank/DDBJ whole genome shotgun (WGS) entry which is preliminary data.</text>
</comment>
<dbReference type="InterPro" id="IPR009057">
    <property type="entry name" value="Homeodomain-like_sf"/>
</dbReference>
<feature type="domain" description="HTH tetR-type" evidence="5">
    <location>
        <begin position="5"/>
        <end position="65"/>
    </location>
</feature>
<keyword evidence="2 4" id="KW-0238">DNA-binding</keyword>
<dbReference type="SUPFAM" id="SSF48498">
    <property type="entry name" value="Tetracyclin repressor-like, C-terminal domain"/>
    <property type="match status" value="1"/>
</dbReference>
<dbReference type="InterPro" id="IPR025996">
    <property type="entry name" value="MT1864/Rv1816-like_C"/>
</dbReference>
<evidence type="ECO:0000256" key="4">
    <source>
        <dbReference type="PROSITE-ProRule" id="PRU00335"/>
    </source>
</evidence>
<name>A0A927N0V8_9ACTN</name>
<dbReference type="PANTHER" id="PTHR30055">
    <property type="entry name" value="HTH-TYPE TRANSCRIPTIONAL REGULATOR RUTR"/>
    <property type="match status" value="1"/>
</dbReference>
<organism evidence="6 7">
    <name type="scientific">Actinopolymorpha pittospori</name>
    <dbReference type="NCBI Taxonomy" id="648752"/>
    <lineage>
        <taxon>Bacteria</taxon>
        <taxon>Bacillati</taxon>
        <taxon>Actinomycetota</taxon>
        <taxon>Actinomycetes</taxon>
        <taxon>Propionibacteriales</taxon>
        <taxon>Actinopolymorphaceae</taxon>
        <taxon>Actinopolymorpha</taxon>
    </lineage>
</organism>
<dbReference type="Gene3D" id="1.10.10.60">
    <property type="entry name" value="Homeodomain-like"/>
    <property type="match status" value="1"/>
</dbReference>
<dbReference type="GO" id="GO:0000976">
    <property type="term" value="F:transcription cis-regulatory region binding"/>
    <property type="evidence" value="ECO:0007669"/>
    <property type="project" value="TreeGrafter"/>
</dbReference>
<keyword evidence="1" id="KW-0805">Transcription regulation</keyword>
<evidence type="ECO:0000256" key="2">
    <source>
        <dbReference type="ARBA" id="ARBA00023125"/>
    </source>
</evidence>
<dbReference type="InterPro" id="IPR001647">
    <property type="entry name" value="HTH_TetR"/>
</dbReference>
<dbReference type="Gene3D" id="1.10.357.10">
    <property type="entry name" value="Tetracycline Repressor, domain 2"/>
    <property type="match status" value="1"/>
</dbReference>
<keyword evidence="7" id="KW-1185">Reference proteome</keyword>
<protein>
    <submittedName>
        <fullName evidence="6">AcrR family transcriptional regulator</fullName>
    </submittedName>
</protein>
<dbReference type="Pfam" id="PF00440">
    <property type="entry name" value="TetR_N"/>
    <property type="match status" value="1"/>
</dbReference>
<dbReference type="InterPro" id="IPR036271">
    <property type="entry name" value="Tet_transcr_reg_TetR-rel_C_sf"/>
</dbReference>
<evidence type="ECO:0000259" key="5">
    <source>
        <dbReference type="PROSITE" id="PS50977"/>
    </source>
</evidence>
<reference evidence="6" key="1">
    <citation type="submission" date="2020-10" db="EMBL/GenBank/DDBJ databases">
        <title>Sequencing the genomes of 1000 actinobacteria strains.</title>
        <authorList>
            <person name="Klenk H.-P."/>
        </authorList>
    </citation>
    <scope>NUCLEOTIDE SEQUENCE</scope>
    <source>
        <strain evidence="6">DSM 45354</strain>
    </source>
</reference>
<dbReference type="InterPro" id="IPR050109">
    <property type="entry name" value="HTH-type_TetR-like_transc_reg"/>
</dbReference>
<keyword evidence="3" id="KW-0804">Transcription</keyword>
<dbReference type="GO" id="GO:0003700">
    <property type="term" value="F:DNA-binding transcription factor activity"/>
    <property type="evidence" value="ECO:0007669"/>
    <property type="project" value="TreeGrafter"/>
</dbReference>
<evidence type="ECO:0000256" key="1">
    <source>
        <dbReference type="ARBA" id="ARBA00023015"/>
    </source>
</evidence>
<evidence type="ECO:0000313" key="7">
    <source>
        <dbReference type="Proteomes" id="UP000638648"/>
    </source>
</evidence>
<dbReference type="Pfam" id="PF13305">
    <property type="entry name" value="TetR_C_33"/>
    <property type="match status" value="1"/>
</dbReference>
<dbReference type="PROSITE" id="PS50977">
    <property type="entry name" value="HTH_TETR_2"/>
    <property type="match status" value="1"/>
</dbReference>
<dbReference type="RefSeq" id="WP_192753626.1">
    <property type="nucleotide sequence ID" value="NZ_BAABJL010000057.1"/>
</dbReference>
<dbReference type="PANTHER" id="PTHR30055:SF151">
    <property type="entry name" value="TRANSCRIPTIONAL REGULATORY PROTEIN"/>
    <property type="match status" value="1"/>
</dbReference>